<dbReference type="STRING" id="1791.GCA_001049355_05253"/>
<name>A0A3S4SIU8_MYCAU</name>
<reference evidence="1 2" key="1">
    <citation type="submission" date="2018-12" db="EMBL/GenBank/DDBJ databases">
        <authorList>
            <consortium name="Pathogen Informatics"/>
        </authorList>
    </citation>
    <scope>NUCLEOTIDE SEQUENCE [LARGE SCALE GENOMIC DNA]</scope>
    <source>
        <strain evidence="1 2">NCTC10437</strain>
    </source>
</reference>
<organism evidence="1 2">
    <name type="scientific">Mycolicibacterium aurum</name>
    <name type="common">Mycobacterium aurum</name>
    <dbReference type="NCBI Taxonomy" id="1791"/>
    <lineage>
        <taxon>Bacteria</taxon>
        <taxon>Bacillati</taxon>
        <taxon>Actinomycetota</taxon>
        <taxon>Actinomycetes</taxon>
        <taxon>Mycobacteriales</taxon>
        <taxon>Mycobacteriaceae</taxon>
        <taxon>Mycolicibacterium</taxon>
    </lineage>
</organism>
<accession>A0A3S4SIU8</accession>
<dbReference type="InterPro" id="IPR013785">
    <property type="entry name" value="Aldolase_TIM"/>
</dbReference>
<dbReference type="EMBL" id="LR134356">
    <property type="protein sequence ID" value="VEG54211.1"/>
    <property type="molecule type" value="Genomic_DNA"/>
</dbReference>
<evidence type="ECO:0000313" key="1">
    <source>
        <dbReference type="EMBL" id="VEG54211.1"/>
    </source>
</evidence>
<dbReference type="KEGG" id="mauu:NCTC10437_02356"/>
<dbReference type="SUPFAM" id="SSF51395">
    <property type="entry name" value="FMN-linked oxidoreductases"/>
    <property type="match status" value="1"/>
</dbReference>
<proteinExistence type="predicted"/>
<keyword evidence="2" id="KW-1185">Reference proteome</keyword>
<evidence type="ECO:0000313" key="2">
    <source>
        <dbReference type="Proteomes" id="UP000279306"/>
    </source>
</evidence>
<dbReference type="Proteomes" id="UP000279306">
    <property type="component" value="Chromosome"/>
</dbReference>
<gene>
    <name evidence="1" type="ORF">NCTC10437_02356</name>
</gene>
<sequence>MLSQLVFGSEFNQAQILGRGDGAFSPASLGSVHVRNRFVRAGTGESMADRAGLIGADYVKIHEDLPRGGVGLAFTTSIIR</sequence>
<protein>
    <submittedName>
        <fullName evidence="1">Uncharacterized protein</fullName>
    </submittedName>
</protein>
<dbReference type="AlphaFoldDB" id="A0A3S4SIU8"/>
<dbReference type="Gene3D" id="3.20.20.70">
    <property type="entry name" value="Aldolase class I"/>
    <property type="match status" value="1"/>
</dbReference>